<sequence length="238" mass="27078">MQKYRTFTLIELLVVIGIIAILAAMLMPALGKAREKARQTECMNQLKQISLGIEMFKSDNRGKFPPWISNLYPDYINTKKVYQCPMDKDTSSKSDPHPYDNDLAKKFYEIEGNKGVEHDPNVGTEKNQVPHVSYLYQMNNGSSEGVAGSWFGTSEEESPTIADCKEFQLRYGNQDAKKAHPDDPGGPYDPTVFPIVSCFFHVKKNKDGIEHYAPVLQISYSGNFFMSKVRWEYGQWVP</sequence>
<feature type="domain" description="DUF1559" evidence="3">
    <location>
        <begin position="32"/>
        <end position="70"/>
    </location>
</feature>
<dbReference type="InterPro" id="IPR011453">
    <property type="entry name" value="DUF1559"/>
</dbReference>
<comment type="caution">
    <text evidence="4">The sequence shown here is derived from an EMBL/GenBank/DDBJ whole genome shotgun (WGS) entry which is preliminary data.</text>
</comment>
<dbReference type="GO" id="GO:0015627">
    <property type="term" value="C:type II protein secretion system complex"/>
    <property type="evidence" value="ECO:0007669"/>
    <property type="project" value="InterPro"/>
</dbReference>
<dbReference type="GO" id="GO:0015628">
    <property type="term" value="P:protein secretion by the type II secretion system"/>
    <property type="evidence" value="ECO:0007669"/>
    <property type="project" value="InterPro"/>
</dbReference>
<evidence type="ECO:0000259" key="3">
    <source>
        <dbReference type="Pfam" id="PF07596"/>
    </source>
</evidence>
<dbReference type="PRINTS" id="PR00813">
    <property type="entry name" value="BCTERIALGSPG"/>
</dbReference>
<dbReference type="Gene3D" id="3.30.700.10">
    <property type="entry name" value="Glycoprotein, Type 4 Pilin"/>
    <property type="match status" value="1"/>
</dbReference>
<evidence type="ECO:0000313" key="4">
    <source>
        <dbReference type="EMBL" id="MDQ0290688.1"/>
    </source>
</evidence>
<dbReference type="NCBIfam" id="TIGR02532">
    <property type="entry name" value="IV_pilin_GFxxxE"/>
    <property type="match status" value="1"/>
</dbReference>
<dbReference type="InterPro" id="IPR045584">
    <property type="entry name" value="Pilin-like"/>
</dbReference>
<dbReference type="EMBL" id="JAUSVL010000001">
    <property type="protein sequence ID" value="MDQ0290688.1"/>
    <property type="molecule type" value="Genomic_DNA"/>
</dbReference>
<keyword evidence="5" id="KW-1185">Reference proteome</keyword>
<dbReference type="Pfam" id="PF07963">
    <property type="entry name" value="N_methyl"/>
    <property type="match status" value="1"/>
</dbReference>
<dbReference type="Proteomes" id="UP001238163">
    <property type="component" value="Unassembled WGS sequence"/>
</dbReference>
<keyword evidence="1" id="KW-0488">Methylation</keyword>
<evidence type="ECO:0000313" key="5">
    <source>
        <dbReference type="Proteomes" id="UP001238163"/>
    </source>
</evidence>
<protein>
    <submittedName>
        <fullName evidence="4">Prepilin-type N-terminal cleavage/methylation domain-containing protein</fullName>
    </submittedName>
</protein>
<dbReference type="Pfam" id="PF07596">
    <property type="entry name" value="SBP_bac_10"/>
    <property type="match status" value="1"/>
</dbReference>
<dbReference type="AlphaFoldDB" id="A0AAE3VHN2"/>
<organism evidence="4 5">
    <name type="scientific">Oligosphaera ethanolica</name>
    <dbReference type="NCBI Taxonomy" id="760260"/>
    <lineage>
        <taxon>Bacteria</taxon>
        <taxon>Pseudomonadati</taxon>
        <taxon>Lentisphaerota</taxon>
        <taxon>Oligosphaeria</taxon>
        <taxon>Oligosphaerales</taxon>
        <taxon>Oligosphaeraceae</taxon>
        <taxon>Oligosphaera</taxon>
    </lineage>
</organism>
<reference evidence="4" key="1">
    <citation type="submission" date="2023-07" db="EMBL/GenBank/DDBJ databases">
        <title>Genomic Encyclopedia of Type Strains, Phase IV (KMG-IV): sequencing the most valuable type-strain genomes for metagenomic binning, comparative biology and taxonomic classification.</title>
        <authorList>
            <person name="Goeker M."/>
        </authorList>
    </citation>
    <scope>NUCLEOTIDE SEQUENCE</scope>
    <source>
        <strain evidence="4">DSM 24202</strain>
    </source>
</reference>
<accession>A0AAE3VHN2</accession>
<keyword evidence="2" id="KW-0812">Transmembrane</keyword>
<dbReference type="InterPro" id="IPR000983">
    <property type="entry name" value="Bac_GSPG_pilin"/>
</dbReference>
<evidence type="ECO:0000256" key="2">
    <source>
        <dbReference type="SAM" id="Phobius"/>
    </source>
</evidence>
<dbReference type="PANTHER" id="PTHR30093">
    <property type="entry name" value="GENERAL SECRETION PATHWAY PROTEIN G"/>
    <property type="match status" value="1"/>
</dbReference>
<gene>
    <name evidence="4" type="ORF">J3R75_002795</name>
</gene>
<dbReference type="SUPFAM" id="SSF54523">
    <property type="entry name" value="Pili subunits"/>
    <property type="match status" value="1"/>
</dbReference>
<keyword evidence="2" id="KW-1133">Transmembrane helix</keyword>
<dbReference type="InterPro" id="IPR012902">
    <property type="entry name" value="N_methyl_site"/>
</dbReference>
<dbReference type="RefSeq" id="WP_370882370.1">
    <property type="nucleotide sequence ID" value="NZ_JAUSVL010000001.1"/>
</dbReference>
<feature type="transmembrane region" description="Helical" evidence="2">
    <location>
        <begin position="6"/>
        <end position="30"/>
    </location>
</feature>
<name>A0AAE3VHN2_9BACT</name>
<evidence type="ECO:0000256" key="1">
    <source>
        <dbReference type="ARBA" id="ARBA00022481"/>
    </source>
</evidence>
<keyword evidence="2" id="KW-0472">Membrane</keyword>
<proteinExistence type="predicted"/>